<proteinExistence type="predicted"/>
<feature type="domain" description="Dynein heavy chain AAA lid" evidence="1">
    <location>
        <begin position="194"/>
        <end position="275"/>
    </location>
</feature>
<protein>
    <submittedName>
        <fullName evidence="4">Dynein heavy chain 2, axonemal-like</fullName>
    </submittedName>
</protein>
<dbReference type="AlphaFoldDB" id="A0A6J2U186"/>
<dbReference type="GO" id="GO:0030286">
    <property type="term" value="C:dynein complex"/>
    <property type="evidence" value="ECO:0007669"/>
    <property type="project" value="InterPro"/>
</dbReference>
<dbReference type="InterPro" id="IPR041658">
    <property type="entry name" value="AAA_lid_11"/>
</dbReference>
<organism evidence="3 4">
    <name type="scientific">Drosophila lebanonensis</name>
    <name type="common">Fruit fly</name>
    <name type="synonym">Scaptodrosophila lebanonensis</name>
    <dbReference type="NCBI Taxonomy" id="7225"/>
    <lineage>
        <taxon>Eukaryota</taxon>
        <taxon>Metazoa</taxon>
        <taxon>Ecdysozoa</taxon>
        <taxon>Arthropoda</taxon>
        <taxon>Hexapoda</taxon>
        <taxon>Insecta</taxon>
        <taxon>Pterygota</taxon>
        <taxon>Neoptera</taxon>
        <taxon>Endopterygota</taxon>
        <taxon>Diptera</taxon>
        <taxon>Brachycera</taxon>
        <taxon>Muscomorpha</taxon>
        <taxon>Ephydroidea</taxon>
        <taxon>Drosophilidae</taxon>
        <taxon>Scaptodrosophila</taxon>
    </lineage>
</organism>
<dbReference type="GO" id="GO:0045505">
    <property type="term" value="F:dynein intermediate chain binding"/>
    <property type="evidence" value="ECO:0007669"/>
    <property type="project" value="InterPro"/>
</dbReference>
<dbReference type="Pfam" id="PF18198">
    <property type="entry name" value="AAA_lid_11"/>
    <property type="match status" value="1"/>
</dbReference>
<dbReference type="InterPro" id="IPR043160">
    <property type="entry name" value="Dynein_C_barrel"/>
</dbReference>
<dbReference type="RefSeq" id="XP_030382446.1">
    <property type="nucleotide sequence ID" value="XM_030526586.1"/>
</dbReference>
<reference evidence="4" key="1">
    <citation type="submission" date="2025-08" db="UniProtKB">
        <authorList>
            <consortium name="RefSeq"/>
        </authorList>
    </citation>
    <scope>IDENTIFICATION</scope>
    <source>
        <strain evidence="4">11010-0011.00</strain>
        <tissue evidence="4">Whole body</tissue>
    </source>
</reference>
<dbReference type="PANTHER" id="PTHR22878">
    <property type="entry name" value="DYNEIN HEAVY CHAIN 6, AXONEMAL-LIKE-RELATED"/>
    <property type="match status" value="1"/>
</dbReference>
<evidence type="ECO:0000259" key="2">
    <source>
        <dbReference type="Pfam" id="PF18199"/>
    </source>
</evidence>
<dbReference type="Gene3D" id="3.10.490.20">
    <property type="match status" value="1"/>
</dbReference>
<name>A0A6J2U186_DROLE</name>
<keyword evidence="3" id="KW-1185">Reference proteome</keyword>
<dbReference type="FunFam" id="3.10.490.20:FF:000008">
    <property type="entry name" value="dynein heavy chain 2, axonemal"/>
    <property type="match status" value="1"/>
</dbReference>
<dbReference type="Proteomes" id="UP000504634">
    <property type="component" value="Unplaced"/>
</dbReference>
<dbReference type="Gene3D" id="1.20.1270.280">
    <property type="match status" value="1"/>
</dbReference>
<dbReference type="Gene3D" id="1.10.8.720">
    <property type="entry name" value="Region D6 of dynein motor"/>
    <property type="match status" value="1"/>
</dbReference>
<dbReference type="InterPro" id="IPR041228">
    <property type="entry name" value="Dynein_C"/>
</dbReference>
<accession>A0A6J2U186</accession>
<dbReference type="FunFam" id="1.20.1270.280:FF:000007">
    <property type="entry name" value="dynein heavy chain 2, axonemal"/>
    <property type="match status" value="1"/>
</dbReference>
<dbReference type="PANTHER" id="PTHR22878:SF68">
    <property type="entry name" value="DYNEIN HEAVY CHAIN 6, AXONEMAL-LIKE"/>
    <property type="match status" value="1"/>
</dbReference>
<dbReference type="InterPro" id="IPR042219">
    <property type="entry name" value="AAA_lid_11_sf"/>
</dbReference>
<dbReference type="GO" id="GO:0051959">
    <property type="term" value="F:dynein light intermediate chain binding"/>
    <property type="evidence" value="ECO:0007669"/>
    <property type="project" value="InterPro"/>
</dbReference>
<evidence type="ECO:0000313" key="3">
    <source>
        <dbReference type="Proteomes" id="UP000504634"/>
    </source>
</evidence>
<dbReference type="Pfam" id="PF18199">
    <property type="entry name" value="Dynein_C"/>
    <property type="match status" value="1"/>
</dbReference>
<dbReference type="GeneID" id="115629968"/>
<evidence type="ECO:0000313" key="4">
    <source>
        <dbReference type="RefSeq" id="XP_030382446.1"/>
    </source>
</evidence>
<evidence type="ECO:0000259" key="1">
    <source>
        <dbReference type="Pfam" id="PF18198"/>
    </source>
</evidence>
<sequence length="581" mass="66116">MSQFSARVALDLLCSTLLVMLKSKYRSTIVTPSCNCIYCSLFSYCFFASTNTLAIIHAFLQQHGWISEQNWDNITELDKVPGFHGIIDSFEQNFKSWNAWYATTFPEQEDLIGEWNDKLTDFQKICVVRSLRPDRISFCMTQFIISKLGPRYVEPPVLDLKATFEESISQTPLIFVLSPGVDPAQSLISLSETVKMSQPGVNYGGHVTDDWDRRLLTTYINQFYCDQALHTRKFRFSSLTNYFIPDDGDLQSYIDQIQMLPNFDKPEAFGQHPNADIASLIGETRMLFETLLSMQAQTSSGGTAENAEAKVLDLAKDIMLGMPDEINYEQTAKIIGINRTPLEVVLLQEIERYNALIDNMRAHLIDLRRGIQGLVVMSSDLEEIYLAVYEGRVPLQWLKSYNSLKPLAAWARDLNLRVGHFNIWAKTLRPPSLFWLAAYTFPTGFLTAVLQTAARTTKTPIDELSWEFYVFIEEDAAAARIIREGGGVYIRNLFLEGAGWLRKNQCLQDPLPMELICPLPVIHFKPVDNLKKRIRGVYQCPAYYYPVRSGSFIIAIDLRSGTEKADYWIKRGTAILLSLPA</sequence>
<dbReference type="OrthoDB" id="7814166at2759"/>
<dbReference type="GO" id="GO:0007018">
    <property type="term" value="P:microtubule-based movement"/>
    <property type="evidence" value="ECO:0007669"/>
    <property type="project" value="InterPro"/>
</dbReference>
<gene>
    <name evidence="4" type="primary">LOC115629968</name>
</gene>
<feature type="domain" description="Dynein heavy chain C-terminal" evidence="2">
    <location>
        <begin position="283"/>
        <end position="577"/>
    </location>
</feature>
<dbReference type="InterPro" id="IPR026983">
    <property type="entry name" value="DHC"/>
</dbReference>